<reference evidence="2" key="1">
    <citation type="submission" date="2021-02" db="EMBL/GenBank/DDBJ databases">
        <authorList>
            <person name="Dougan E. K."/>
            <person name="Rhodes N."/>
            <person name="Thang M."/>
            <person name="Chan C."/>
        </authorList>
    </citation>
    <scope>NUCLEOTIDE SEQUENCE</scope>
</reference>
<evidence type="ECO:0000313" key="3">
    <source>
        <dbReference type="Proteomes" id="UP000601435"/>
    </source>
</evidence>
<proteinExistence type="predicted"/>
<feature type="transmembrane region" description="Helical" evidence="1">
    <location>
        <begin position="236"/>
        <end position="258"/>
    </location>
</feature>
<organism evidence="2 3">
    <name type="scientific">Symbiodinium necroappetens</name>
    <dbReference type="NCBI Taxonomy" id="1628268"/>
    <lineage>
        <taxon>Eukaryota</taxon>
        <taxon>Sar</taxon>
        <taxon>Alveolata</taxon>
        <taxon>Dinophyceae</taxon>
        <taxon>Suessiales</taxon>
        <taxon>Symbiodiniaceae</taxon>
        <taxon>Symbiodinium</taxon>
    </lineage>
</organism>
<feature type="transmembrane region" description="Helical" evidence="1">
    <location>
        <begin position="160"/>
        <end position="186"/>
    </location>
</feature>
<dbReference type="AlphaFoldDB" id="A0A812MS85"/>
<evidence type="ECO:0000256" key="1">
    <source>
        <dbReference type="SAM" id="Phobius"/>
    </source>
</evidence>
<accession>A0A812MS85</accession>
<evidence type="ECO:0000313" key="2">
    <source>
        <dbReference type="EMBL" id="CAE7271533.1"/>
    </source>
</evidence>
<keyword evidence="1" id="KW-0812">Transmembrane</keyword>
<comment type="caution">
    <text evidence="2">The sequence shown here is derived from an EMBL/GenBank/DDBJ whole genome shotgun (WGS) entry which is preliminary data.</text>
</comment>
<gene>
    <name evidence="2" type="ORF">SNEC2469_LOCUS6513</name>
</gene>
<dbReference type="EMBL" id="CAJNJA010011377">
    <property type="protein sequence ID" value="CAE7271533.1"/>
    <property type="molecule type" value="Genomic_DNA"/>
</dbReference>
<feature type="transmembrane region" description="Helical" evidence="1">
    <location>
        <begin position="95"/>
        <end position="113"/>
    </location>
</feature>
<keyword evidence="1" id="KW-0472">Membrane</keyword>
<keyword evidence="3" id="KW-1185">Reference proteome</keyword>
<dbReference type="Proteomes" id="UP000601435">
    <property type="component" value="Unassembled WGS sequence"/>
</dbReference>
<feature type="transmembrane region" description="Helical" evidence="1">
    <location>
        <begin position="63"/>
        <end position="83"/>
    </location>
</feature>
<feature type="transmembrane region" description="Helical" evidence="1">
    <location>
        <begin position="23"/>
        <end position="42"/>
    </location>
</feature>
<name>A0A812MS85_9DINO</name>
<protein>
    <submittedName>
        <fullName evidence="2">Uncharacterized protein</fullName>
    </submittedName>
</protein>
<keyword evidence="1" id="KW-1133">Transmembrane helix</keyword>
<sequence>MQALTRTIVIPLSLDYTLAMGEFSAASGAILGVSLPAQYIGYRIGDWMWTDATIAQSDYHRRTLVVCHLMALLSYLGLTLLLQSAEHSGLASRRTFWIALCVQVAGTIFGSVSSRLWRYVRNQASTEEKYDPDTALCAGLLCGPLCAACMVHQIQSLTPVGMMACVFAVVLAGHAVMTAATAFTILPFSRLEVPPGQGSKNDGLPLGQDPTTKERLVWNLIIYFYEHNISVIASECGVVVVLEIIYGWSVAACALAMFTQQMGRLLTVKLLATLLNGPQFTPSELLLVADTIVYSVTSAGAFPTRDWTEEGKMDEWLQAEWRWQKGHAAPVCSLLVSILIRFLVYKGGRNSYATFQLVTTFLAMCTVVKAVSLKEDVDNPELRVPEG</sequence>